<gene>
    <name evidence="4" type="ORF">METZ01_LOCUS409462</name>
</gene>
<dbReference type="PANTHER" id="PTHR24171">
    <property type="entry name" value="ANKYRIN REPEAT DOMAIN-CONTAINING PROTEIN 39-RELATED"/>
    <property type="match status" value="1"/>
</dbReference>
<name>A0A382WES5_9ZZZZ</name>
<proteinExistence type="predicted"/>
<dbReference type="PROSITE" id="PS50088">
    <property type="entry name" value="ANK_REPEAT"/>
    <property type="match status" value="2"/>
</dbReference>
<evidence type="ECO:0000256" key="3">
    <source>
        <dbReference type="SAM" id="MobiDB-lite"/>
    </source>
</evidence>
<dbReference type="SUPFAM" id="SSF48403">
    <property type="entry name" value="Ankyrin repeat"/>
    <property type="match status" value="1"/>
</dbReference>
<evidence type="ECO:0000256" key="1">
    <source>
        <dbReference type="ARBA" id="ARBA00022737"/>
    </source>
</evidence>
<dbReference type="EMBL" id="UINC01158847">
    <property type="protein sequence ID" value="SVD56608.1"/>
    <property type="molecule type" value="Genomic_DNA"/>
</dbReference>
<evidence type="ECO:0000256" key="2">
    <source>
        <dbReference type="ARBA" id="ARBA00023043"/>
    </source>
</evidence>
<dbReference type="Gene3D" id="1.25.40.20">
    <property type="entry name" value="Ankyrin repeat-containing domain"/>
    <property type="match status" value="1"/>
</dbReference>
<sequence>VELILLTTIATVVLVGCGESQYSVPAPEMLTGSSTTETKQRPPTVKAPDISIGDAALFGNIEAIKQHIAAGTDVNAKDEKGATPLHGAAFTSRMEIVELLIANGADVNAKMSKGWTPLDTAIEFEHSEIADILRKHGAKTAVKN</sequence>
<protein>
    <submittedName>
        <fullName evidence="4">Uncharacterized protein</fullName>
    </submittedName>
</protein>
<dbReference type="SMART" id="SM00248">
    <property type="entry name" value="ANK"/>
    <property type="match status" value="2"/>
</dbReference>
<dbReference type="Pfam" id="PF12796">
    <property type="entry name" value="Ank_2"/>
    <property type="match status" value="1"/>
</dbReference>
<evidence type="ECO:0000313" key="4">
    <source>
        <dbReference type="EMBL" id="SVD56608.1"/>
    </source>
</evidence>
<dbReference type="AlphaFoldDB" id="A0A382WES5"/>
<feature type="region of interest" description="Disordered" evidence="3">
    <location>
        <begin position="25"/>
        <end position="45"/>
    </location>
</feature>
<reference evidence="4" key="1">
    <citation type="submission" date="2018-05" db="EMBL/GenBank/DDBJ databases">
        <authorList>
            <person name="Lanie J.A."/>
            <person name="Ng W.-L."/>
            <person name="Kazmierczak K.M."/>
            <person name="Andrzejewski T.M."/>
            <person name="Davidsen T.M."/>
            <person name="Wayne K.J."/>
            <person name="Tettelin H."/>
            <person name="Glass J.I."/>
            <person name="Rusch D."/>
            <person name="Podicherti R."/>
            <person name="Tsui H.-C.T."/>
            <person name="Winkler M.E."/>
        </authorList>
    </citation>
    <scope>NUCLEOTIDE SEQUENCE</scope>
</reference>
<organism evidence="4">
    <name type="scientific">marine metagenome</name>
    <dbReference type="NCBI Taxonomy" id="408172"/>
    <lineage>
        <taxon>unclassified sequences</taxon>
        <taxon>metagenomes</taxon>
        <taxon>ecological metagenomes</taxon>
    </lineage>
</organism>
<dbReference type="PROSITE" id="PS50297">
    <property type="entry name" value="ANK_REP_REGION"/>
    <property type="match status" value="2"/>
</dbReference>
<keyword evidence="1" id="KW-0677">Repeat</keyword>
<keyword evidence="2" id="KW-0040">ANK repeat</keyword>
<accession>A0A382WES5</accession>
<feature type="non-terminal residue" evidence="4">
    <location>
        <position position="1"/>
    </location>
</feature>
<dbReference type="InterPro" id="IPR036770">
    <property type="entry name" value="Ankyrin_rpt-contain_sf"/>
</dbReference>
<dbReference type="InterPro" id="IPR002110">
    <property type="entry name" value="Ankyrin_rpt"/>
</dbReference>